<reference evidence="3" key="1">
    <citation type="journal article" date="2015" name="Proc. Natl. Acad. Sci. U.S.A.">
        <title>Genome sequence of the Asian Tiger mosquito, Aedes albopictus, reveals insights into its biology, genetics, and evolution.</title>
        <authorList>
            <person name="Chen X.G."/>
            <person name="Jiang X."/>
            <person name="Gu J."/>
            <person name="Xu M."/>
            <person name="Wu Y."/>
            <person name="Deng Y."/>
            <person name="Zhang C."/>
            <person name="Bonizzoni M."/>
            <person name="Dermauw W."/>
            <person name="Vontas J."/>
            <person name="Armbruster P."/>
            <person name="Huang X."/>
            <person name="Yang Y."/>
            <person name="Zhang H."/>
            <person name="He W."/>
            <person name="Peng H."/>
            <person name="Liu Y."/>
            <person name="Wu K."/>
            <person name="Chen J."/>
            <person name="Lirakis M."/>
            <person name="Topalis P."/>
            <person name="Van Leeuwen T."/>
            <person name="Hall A.B."/>
            <person name="Jiang X."/>
            <person name="Thorpe C."/>
            <person name="Mueller R.L."/>
            <person name="Sun C."/>
            <person name="Waterhouse R.M."/>
            <person name="Yan G."/>
            <person name="Tu Z.J."/>
            <person name="Fang X."/>
            <person name="James A.A."/>
        </authorList>
    </citation>
    <scope>NUCLEOTIDE SEQUENCE [LARGE SCALE GENOMIC DNA]</scope>
    <source>
        <strain evidence="3">Foshan</strain>
    </source>
</reference>
<name>A0ABM1YZB0_AEDAL</name>
<evidence type="ECO:0000259" key="1">
    <source>
        <dbReference type="Pfam" id="PF00078"/>
    </source>
</evidence>
<dbReference type="Pfam" id="PF00078">
    <property type="entry name" value="RVT_1"/>
    <property type="match status" value="1"/>
</dbReference>
<dbReference type="EnsemblMetazoa" id="AALFPA23_013496.R19539">
    <property type="protein sequence ID" value="AALFPA23_013496.P19539"/>
    <property type="gene ID" value="AALFPA23_013496"/>
</dbReference>
<dbReference type="Gene3D" id="3.30.70.270">
    <property type="match status" value="1"/>
</dbReference>
<dbReference type="InterPro" id="IPR000477">
    <property type="entry name" value="RT_dom"/>
</dbReference>
<dbReference type="RefSeq" id="XP_062698516.1">
    <property type="nucleotide sequence ID" value="XM_062842532.1"/>
</dbReference>
<reference evidence="2" key="2">
    <citation type="submission" date="2025-05" db="UniProtKB">
        <authorList>
            <consortium name="EnsemblMetazoa"/>
        </authorList>
    </citation>
    <scope>IDENTIFICATION</scope>
    <source>
        <strain evidence="2">Foshan</strain>
    </source>
</reference>
<keyword evidence="3" id="KW-1185">Reference proteome</keyword>
<dbReference type="Pfam" id="PF05380">
    <property type="entry name" value="Peptidase_A17"/>
    <property type="match status" value="1"/>
</dbReference>
<evidence type="ECO:0000313" key="3">
    <source>
        <dbReference type="Proteomes" id="UP000069940"/>
    </source>
</evidence>
<dbReference type="Proteomes" id="UP000069940">
    <property type="component" value="Unassembled WGS sequence"/>
</dbReference>
<dbReference type="InterPro" id="IPR043502">
    <property type="entry name" value="DNA/RNA_pol_sf"/>
</dbReference>
<proteinExistence type="predicted"/>
<dbReference type="CDD" id="cd01644">
    <property type="entry name" value="RT_pepA17"/>
    <property type="match status" value="1"/>
</dbReference>
<accession>A0ABM1YZB0</accession>
<dbReference type="InterPro" id="IPR043128">
    <property type="entry name" value="Rev_trsase/Diguanyl_cyclase"/>
</dbReference>
<evidence type="ECO:0000313" key="2">
    <source>
        <dbReference type="EnsemblMetazoa" id="AALFPA23_013496.P19539"/>
    </source>
</evidence>
<dbReference type="PANTHER" id="PTHR47331">
    <property type="entry name" value="PHD-TYPE DOMAIN-CONTAINING PROTEIN"/>
    <property type="match status" value="1"/>
</dbReference>
<dbReference type="SUPFAM" id="SSF56672">
    <property type="entry name" value="DNA/RNA polymerases"/>
    <property type="match status" value="1"/>
</dbReference>
<organism evidence="2 3">
    <name type="scientific">Aedes albopictus</name>
    <name type="common">Asian tiger mosquito</name>
    <name type="synonym">Stegomyia albopicta</name>
    <dbReference type="NCBI Taxonomy" id="7160"/>
    <lineage>
        <taxon>Eukaryota</taxon>
        <taxon>Metazoa</taxon>
        <taxon>Ecdysozoa</taxon>
        <taxon>Arthropoda</taxon>
        <taxon>Hexapoda</taxon>
        <taxon>Insecta</taxon>
        <taxon>Pterygota</taxon>
        <taxon>Neoptera</taxon>
        <taxon>Endopterygota</taxon>
        <taxon>Diptera</taxon>
        <taxon>Nematocera</taxon>
        <taxon>Culicoidea</taxon>
        <taxon>Culicidae</taxon>
        <taxon>Culicinae</taxon>
        <taxon>Aedini</taxon>
        <taxon>Aedes</taxon>
        <taxon>Stegomyia</taxon>
    </lineage>
</organism>
<sequence>MWPRGSLLQQLVAKLPPTLKLDWACYRMSVPRVNLATLGNFLYSLAEAASTVVIPSTIIDQKQTRSDSRSPKKGNAFLNAHLESPPEVLSSVPVTTSNMYTSASKDRVSDGCPICKGSCKTVDKCKQFLELSRDARWAAVREFGLCRRCLRRHNGNCNRKECGQNGCTFKHHTLLHNDQQRAQQTTTVEVSATAPSQLETSQGHGCNTHGTKTSAVIFRYLPVVLRGRGRTVQTYAFFDEGSELSLLDDGLAKSLDLDGETSPLCLRWTGGKERNEDNSRVVSLEIGGIRNQTKMFSLNNVRTVQELLLPHQTIDMKELSRSYPHLRGLPIDSYHSAQPRILIGLKHAFVGLVLQSREGELHHPIASKTRLGWTVYGGCMEHVSNVVQCAFHEHQRSDSMDEALHQAMKEYFSLDSLGVTKPTNLLRSADDQRSTETLLGSLTKLKDGRYETGLLWRHDDVRLPDNHAMALRRHRSLEMRLRKDPQLADTLNQKIVDYMKKGYIRQLTREELHKPVSRVWYLPIFPVTNPNKPGKIRIVWDAAAETFGRSLNSALLKGPDQLCSLLSILLQFRGHRVGITGDIREMFHQVDIREDDQNCQRFFWTDAAGEVRTYVMCVMTFGACCSPSCAQYVKNINAERHSQEFPKAAETITKRHYVDDMLESVETEQEAIQLANEVKLVHRNGGFEIRNWVSNSSRVLHALQGENVPEKNLDLSSELATEKVLGMWWCTSTDAFTFKISWNRYDKELLNGQRCPTKREIPRVLMTIFDPLGLIAHYLMFLKILLQEVWRSGVEWDEQLQDESFEKWKQWLQILPQVEQTSIPRCFRIHTSLDTDFDTQLHVFVDASENGFAAVAYLRFHKNDVVECTLVAAKTRVAPLKFTSIPKLELQAGVIGARLAKSISESLSVAITRRIFWSDSRDVICWINSDHRRYSQYVAFRVSEILEITDIKDWRWVPTKQNAADDATKWVGWPDLSPDSRWFKGPDFLWRAESEWPLIPYNAFSTATELGPNLLAHFTVPEPIVDVVEFSSWKRLLHVIAFIFRFPANCRRRLQKLPSSTGPLATEELIQAEAYLQRLAQIDSFREEIAILQRAQDLPNKPLTPLPKKALCISFLLSWIPEEFSGCRAEHGCASIQPKTRNIQLYCRVTTT</sequence>
<feature type="domain" description="Reverse transcriptase" evidence="1">
    <location>
        <begin position="548"/>
        <end position="689"/>
    </location>
</feature>
<dbReference type="InterPro" id="IPR008042">
    <property type="entry name" value="Retrotrans_Pao"/>
</dbReference>
<dbReference type="PANTHER" id="PTHR47331:SF1">
    <property type="entry name" value="GAG-LIKE PROTEIN"/>
    <property type="match status" value="1"/>
</dbReference>
<dbReference type="GeneID" id="134284162"/>
<protein>
    <recommendedName>
        <fullName evidence="1">Reverse transcriptase domain-containing protein</fullName>
    </recommendedName>
</protein>
<dbReference type="Gene3D" id="3.10.10.10">
    <property type="entry name" value="HIV Type 1 Reverse Transcriptase, subunit A, domain 1"/>
    <property type="match status" value="1"/>
</dbReference>